<name>A0A5N5XHQ5_9EURO</name>
<evidence type="ECO:0000256" key="5">
    <source>
        <dbReference type="ARBA" id="ARBA00023163"/>
    </source>
</evidence>
<keyword evidence="4" id="KW-0238">DNA-binding</keyword>
<dbReference type="PANTHER" id="PTHR36206:SF12">
    <property type="entry name" value="ASPERCRYPTIN BIOSYNTHESIS CLUSTER-SPECIFIC TRANSCRIPTION REGULATOR ATNN-RELATED"/>
    <property type="match status" value="1"/>
</dbReference>
<evidence type="ECO:0000256" key="6">
    <source>
        <dbReference type="ARBA" id="ARBA00023242"/>
    </source>
</evidence>
<keyword evidence="2" id="KW-0862">Zinc</keyword>
<dbReference type="InterPro" id="IPR021858">
    <property type="entry name" value="Fun_TF"/>
</dbReference>
<keyword evidence="3" id="KW-0805">Transcription regulation</keyword>
<evidence type="ECO:0000256" key="4">
    <source>
        <dbReference type="ARBA" id="ARBA00023125"/>
    </source>
</evidence>
<organism evidence="7 8">
    <name type="scientific">Aspergillus leporis</name>
    <dbReference type="NCBI Taxonomy" id="41062"/>
    <lineage>
        <taxon>Eukaryota</taxon>
        <taxon>Fungi</taxon>
        <taxon>Dikarya</taxon>
        <taxon>Ascomycota</taxon>
        <taxon>Pezizomycotina</taxon>
        <taxon>Eurotiomycetes</taxon>
        <taxon>Eurotiomycetidae</taxon>
        <taxon>Eurotiales</taxon>
        <taxon>Aspergillaceae</taxon>
        <taxon>Aspergillus</taxon>
        <taxon>Aspergillus subgen. Circumdati</taxon>
    </lineage>
</organism>
<sequence>MPSRLYMVLYRAPGSSSLVSEQEKQSFQFFSVQTKHRFPVDFSHPVLQVSHTEEVLTCALTSFGALQQLYEHGDDSRLESPLGQFAMRQYGRALRLLQAHSKARTPDVTLICCLLFACFECIRGCRRAAIIHIKSGWNILQHSETESTWNIVSQRTMKFLFTRLDNQVVELLGTSLPRTLKQDSLQTSSVMAQLEPGLITNDIYHSLDGALNHILYERLDIALDMGSHMVPGLRIDQGRTSRYLEEWHRGFMCSLASPQLDVQPEISDTYGQDPDIMRMWYILGSMYLAVRPDQHSEEVWDQFLVEFGTIVSLAEKYLLRARRQRPRKRTFSFSLGIIPPLYVTGVRCRDMNIRRRAIWLLEDCERREILWDSKLAAGAIRRVMELEESSTIPSDGSSEQKLVRVSNVTATLDDENGVSLEFE</sequence>
<evidence type="ECO:0000313" key="7">
    <source>
        <dbReference type="EMBL" id="KAB8079737.1"/>
    </source>
</evidence>
<dbReference type="Proteomes" id="UP000326565">
    <property type="component" value="Unassembled WGS sequence"/>
</dbReference>
<reference evidence="7 8" key="1">
    <citation type="submission" date="2019-04" db="EMBL/GenBank/DDBJ databases">
        <title>Friends and foes A comparative genomics study of 23 Aspergillus species from section Flavi.</title>
        <authorList>
            <consortium name="DOE Joint Genome Institute"/>
            <person name="Kjaerbolling I."/>
            <person name="Vesth T."/>
            <person name="Frisvad J.C."/>
            <person name="Nybo J.L."/>
            <person name="Theobald S."/>
            <person name="Kildgaard S."/>
            <person name="Isbrandt T."/>
            <person name="Kuo A."/>
            <person name="Sato A."/>
            <person name="Lyhne E.K."/>
            <person name="Kogle M.E."/>
            <person name="Wiebenga A."/>
            <person name="Kun R.S."/>
            <person name="Lubbers R.J."/>
            <person name="Makela M.R."/>
            <person name="Barry K."/>
            <person name="Chovatia M."/>
            <person name="Clum A."/>
            <person name="Daum C."/>
            <person name="Haridas S."/>
            <person name="He G."/>
            <person name="LaButti K."/>
            <person name="Lipzen A."/>
            <person name="Mondo S."/>
            <person name="Riley R."/>
            <person name="Salamov A."/>
            <person name="Simmons B.A."/>
            <person name="Magnuson J.K."/>
            <person name="Henrissat B."/>
            <person name="Mortensen U.H."/>
            <person name="Larsen T.O."/>
            <person name="Devries R.P."/>
            <person name="Grigoriev I.V."/>
            <person name="Machida M."/>
            <person name="Baker S.E."/>
            <person name="Andersen M.R."/>
        </authorList>
    </citation>
    <scope>NUCLEOTIDE SEQUENCE [LARGE SCALE GENOMIC DNA]</scope>
    <source>
        <strain evidence="7 8">CBS 151.66</strain>
    </source>
</reference>
<evidence type="ECO:0000313" key="8">
    <source>
        <dbReference type="Proteomes" id="UP000326565"/>
    </source>
</evidence>
<dbReference type="Pfam" id="PF11951">
    <property type="entry name" value="Fungal_trans_2"/>
    <property type="match status" value="1"/>
</dbReference>
<evidence type="ECO:0008006" key="9">
    <source>
        <dbReference type="Google" id="ProtNLM"/>
    </source>
</evidence>
<keyword evidence="1" id="KW-0479">Metal-binding</keyword>
<dbReference type="OrthoDB" id="2593732at2759"/>
<keyword evidence="5" id="KW-0804">Transcription</keyword>
<dbReference type="EMBL" id="ML732149">
    <property type="protein sequence ID" value="KAB8079737.1"/>
    <property type="molecule type" value="Genomic_DNA"/>
</dbReference>
<keyword evidence="6" id="KW-0539">Nucleus</keyword>
<dbReference type="AlphaFoldDB" id="A0A5N5XHQ5"/>
<accession>A0A5N5XHQ5</accession>
<keyword evidence="8" id="KW-1185">Reference proteome</keyword>
<dbReference type="GO" id="GO:0003677">
    <property type="term" value="F:DNA binding"/>
    <property type="evidence" value="ECO:0007669"/>
    <property type="project" value="UniProtKB-KW"/>
</dbReference>
<proteinExistence type="predicted"/>
<evidence type="ECO:0000256" key="2">
    <source>
        <dbReference type="ARBA" id="ARBA00022833"/>
    </source>
</evidence>
<gene>
    <name evidence="7" type="ORF">BDV29DRAFT_151655</name>
</gene>
<evidence type="ECO:0000256" key="3">
    <source>
        <dbReference type="ARBA" id="ARBA00023015"/>
    </source>
</evidence>
<protein>
    <recommendedName>
        <fullName evidence="9">Zn(II)2Cys6 transcription factor</fullName>
    </recommendedName>
</protein>
<dbReference type="InterPro" id="IPR052360">
    <property type="entry name" value="Transcr_Regulatory_Proteins"/>
</dbReference>
<dbReference type="PANTHER" id="PTHR36206">
    <property type="entry name" value="ASPERCRYPTIN BIOSYNTHESIS CLUSTER-SPECIFIC TRANSCRIPTION REGULATOR ATNN-RELATED"/>
    <property type="match status" value="1"/>
</dbReference>
<dbReference type="GO" id="GO:0046872">
    <property type="term" value="F:metal ion binding"/>
    <property type="evidence" value="ECO:0007669"/>
    <property type="project" value="UniProtKB-KW"/>
</dbReference>
<evidence type="ECO:0000256" key="1">
    <source>
        <dbReference type="ARBA" id="ARBA00022723"/>
    </source>
</evidence>